<dbReference type="Gene3D" id="3.40.50.10350">
    <property type="entry name" value="Glycerate kinase, domain 1"/>
    <property type="match status" value="1"/>
</dbReference>
<evidence type="ECO:0000313" key="5">
    <source>
        <dbReference type="Proteomes" id="UP001174909"/>
    </source>
</evidence>
<keyword evidence="3 4" id="KW-0418">Kinase</keyword>
<accession>A0AA35X1V3</accession>
<organism evidence="4 5">
    <name type="scientific">Geodia barretti</name>
    <name type="common">Barrett's horny sponge</name>
    <dbReference type="NCBI Taxonomy" id="519541"/>
    <lineage>
        <taxon>Eukaryota</taxon>
        <taxon>Metazoa</taxon>
        <taxon>Porifera</taxon>
        <taxon>Demospongiae</taxon>
        <taxon>Heteroscleromorpha</taxon>
        <taxon>Tetractinellida</taxon>
        <taxon>Astrophorina</taxon>
        <taxon>Geodiidae</taxon>
        <taxon>Geodia</taxon>
    </lineage>
</organism>
<evidence type="ECO:0000256" key="3">
    <source>
        <dbReference type="ARBA" id="ARBA00022777"/>
    </source>
</evidence>
<dbReference type="GO" id="GO:0008887">
    <property type="term" value="F:glycerate kinase activity"/>
    <property type="evidence" value="ECO:0007669"/>
    <property type="project" value="InterPro"/>
</dbReference>
<name>A0AA35X1V3_GEOBA</name>
<dbReference type="InterPro" id="IPR036129">
    <property type="entry name" value="Glycerate_kinase_sf"/>
</dbReference>
<protein>
    <submittedName>
        <fullName evidence="4">Glycerate kinase</fullName>
    </submittedName>
</protein>
<dbReference type="AlphaFoldDB" id="A0AA35X1V3"/>
<reference evidence="4" key="1">
    <citation type="submission" date="2023-03" db="EMBL/GenBank/DDBJ databases">
        <authorList>
            <person name="Steffen K."/>
            <person name="Cardenas P."/>
        </authorList>
    </citation>
    <scope>NUCLEOTIDE SEQUENCE</scope>
</reference>
<dbReference type="InterPro" id="IPR004381">
    <property type="entry name" value="Glycerate_kinase"/>
</dbReference>
<sequence>MSIKVVIAPQAFKESIGARDAAVAIQRGVLRAAPDAATTLIPVADGGDGTLAALIETTGGRFLDAPVIGPLGEDRVSRWGVMGDGRTSVIEMALASGLALVPEGQRDPRITTTYGTGQLIGAALDAGFDRIIVGLGGSATNDGGSGMAAALGARFLDSHATELQPGGAALAHLAAVDASGLHPRLADATIVGATDVTNPLCGDTGASAIFGPQKGATPQMVAQLDQCLMNFARVIFADLGINVADSPGSGAAGGLGAGLLAFANADLRSGIDMVCDVLEFDQYVNAADLVITGEGRADRSTAFDKAPVGIARRARLQGVPTLLLAGSLGAGYEILYDHGIDAIVPIADQPMDLDASLAQGGELLERAAERAVRLFMLGMTRIS</sequence>
<dbReference type="Proteomes" id="UP001174909">
    <property type="component" value="Unassembled WGS sequence"/>
</dbReference>
<evidence type="ECO:0000256" key="1">
    <source>
        <dbReference type="ARBA" id="ARBA00006284"/>
    </source>
</evidence>
<evidence type="ECO:0000313" key="4">
    <source>
        <dbReference type="EMBL" id="CAI8042233.1"/>
    </source>
</evidence>
<dbReference type="SUPFAM" id="SSF110738">
    <property type="entry name" value="Glycerate kinase I"/>
    <property type="match status" value="1"/>
</dbReference>
<dbReference type="Gene3D" id="3.90.1510.10">
    <property type="entry name" value="Glycerate kinase, domain 2"/>
    <property type="match status" value="1"/>
</dbReference>
<keyword evidence="2" id="KW-0808">Transferase</keyword>
<dbReference type="GO" id="GO:0031388">
    <property type="term" value="P:organic acid phosphorylation"/>
    <property type="evidence" value="ECO:0007669"/>
    <property type="project" value="InterPro"/>
</dbReference>
<gene>
    <name evidence="4" type="ORF">GBAR_LOCUS23461</name>
</gene>
<comment type="caution">
    <text evidence="4">The sequence shown here is derived from an EMBL/GenBank/DDBJ whole genome shotgun (WGS) entry which is preliminary data.</text>
</comment>
<proteinExistence type="inferred from homology"/>
<keyword evidence="5" id="KW-1185">Reference proteome</keyword>
<dbReference type="NCBIfam" id="TIGR00045">
    <property type="entry name" value="glycerate kinase"/>
    <property type="match status" value="1"/>
</dbReference>
<dbReference type="EMBL" id="CASHTH010003248">
    <property type="protein sequence ID" value="CAI8042233.1"/>
    <property type="molecule type" value="Genomic_DNA"/>
</dbReference>
<dbReference type="PANTHER" id="PTHR21599:SF0">
    <property type="entry name" value="GLYCERATE KINASE"/>
    <property type="match status" value="1"/>
</dbReference>
<evidence type="ECO:0000256" key="2">
    <source>
        <dbReference type="ARBA" id="ARBA00022679"/>
    </source>
</evidence>
<dbReference type="InterPro" id="IPR018197">
    <property type="entry name" value="Glycerate_kinase_RE-like"/>
</dbReference>
<dbReference type="Pfam" id="PF02595">
    <property type="entry name" value="Gly_kinase"/>
    <property type="match status" value="1"/>
</dbReference>
<dbReference type="PANTHER" id="PTHR21599">
    <property type="entry name" value="GLYCERATE KINASE"/>
    <property type="match status" value="1"/>
</dbReference>
<comment type="similarity">
    <text evidence="1">Belongs to the glycerate kinase type-1 family.</text>
</comment>
<dbReference type="InterPro" id="IPR018193">
    <property type="entry name" value="Glyc_kinase_flavodox-like_fold"/>
</dbReference>
<dbReference type="PIRSF" id="PIRSF006078">
    <property type="entry name" value="GlxK"/>
    <property type="match status" value="1"/>
</dbReference>